<accession>A0A0C1ZTG0</accession>
<dbReference type="PROSITE" id="PS51900">
    <property type="entry name" value="CB"/>
    <property type="match status" value="1"/>
</dbReference>
<evidence type="ECO:0000259" key="8">
    <source>
        <dbReference type="PROSITE" id="PS51900"/>
    </source>
</evidence>
<evidence type="ECO:0000313" key="9">
    <source>
        <dbReference type="EMBL" id="KIG14343.1"/>
    </source>
</evidence>
<dbReference type="GO" id="GO:0015074">
    <property type="term" value="P:DNA integration"/>
    <property type="evidence" value="ECO:0007669"/>
    <property type="project" value="UniProtKB-KW"/>
</dbReference>
<name>A0A0C1ZTG0_9BACT</name>
<comment type="similarity">
    <text evidence="1">Belongs to the 'phage' integrase family.</text>
</comment>
<gene>
    <name evidence="9" type="ORF">DB30_06945</name>
</gene>
<dbReference type="Gene3D" id="1.10.150.130">
    <property type="match status" value="1"/>
</dbReference>
<comment type="caution">
    <text evidence="9">The sequence shown here is derived from an EMBL/GenBank/DDBJ whole genome shotgun (WGS) entry which is preliminary data.</text>
</comment>
<dbReference type="InterPro" id="IPR050090">
    <property type="entry name" value="Tyrosine_recombinase_XerCD"/>
</dbReference>
<dbReference type="PROSITE" id="PS51898">
    <property type="entry name" value="TYR_RECOMBINASE"/>
    <property type="match status" value="1"/>
</dbReference>
<dbReference type="InterPro" id="IPR002104">
    <property type="entry name" value="Integrase_catalytic"/>
</dbReference>
<evidence type="ECO:0000256" key="6">
    <source>
        <dbReference type="SAM" id="MobiDB-lite"/>
    </source>
</evidence>
<evidence type="ECO:0000259" key="7">
    <source>
        <dbReference type="PROSITE" id="PS51898"/>
    </source>
</evidence>
<evidence type="ECO:0000256" key="5">
    <source>
        <dbReference type="PROSITE-ProRule" id="PRU01248"/>
    </source>
</evidence>
<dbReference type="PANTHER" id="PTHR30349:SF64">
    <property type="entry name" value="PROPHAGE INTEGRASE INTD-RELATED"/>
    <property type="match status" value="1"/>
</dbReference>
<evidence type="ECO:0000256" key="3">
    <source>
        <dbReference type="ARBA" id="ARBA00023125"/>
    </source>
</evidence>
<keyword evidence="2" id="KW-0229">DNA integration</keyword>
<feature type="compositionally biased region" description="Basic and acidic residues" evidence="6">
    <location>
        <begin position="255"/>
        <end position="264"/>
    </location>
</feature>
<dbReference type="RefSeq" id="WP_052553958.1">
    <property type="nucleotide sequence ID" value="NZ_JMCC02000075.1"/>
</dbReference>
<keyword evidence="4" id="KW-0233">DNA recombination</keyword>
<dbReference type="InterPro" id="IPR013762">
    <property type="entry name" value="Integrase-like_cat_sf"/>
</dbReference>
<dbReference type="AlphaFoldDB" id="A0A0C1ZTG0"/>
<dbReference type="CDD" id="cd01189">
    <property type="entry name" value="INT_ICEBs1_C_like"/>
    <property type="match status" value="1"/>
</dbReference>
<sequence length="391" mass="44666">MSVYKKKWTSQDGRAHTKWMVHIKHKRQDGTHQVIRKVSPINTRRAAEAYERELREQLLPGGRGRGQGHGKEKHISLGGGSTAQAPTLAEFIDTFIREHSEVEGLRPRYMREQRRVLEQHVVPVVGELRLDQIGSRQFSMVKRHMHRKNSDYSPKTINNTLGVMSKLVRFWWEHQELDAPRFKIGLIRMDQKDAQVYEPQIYEQLVSGAAATGNEVLAIILLMGDAGLRQGEVRALQRGDLRFGEHPSVRVQRTRSREGEEHPPKGKRNRTVPMTSRLAAALREHLRSSGGSDLPHVFISRGQPMSQSAVRARVRRAERRAGLQQSGRSHIMRHTFVTDLAENNTAPRVIQELAGHKDLKTTLRYMHLRDGMAQAAIKSLEQRHAQQPRST</sequence>
<proteinExistence type="inferred from homology"/>
<dbReference type="GO" id="GO:0003677">
    <property type="term" value="F:DNA binding"/>
    <property type="evidence" value="ECO:0007669"/>
    <property type="project" value="UniProtKB-UniRule"/>
</dbReference>
<evidence type="ECO:0000256" key="1">
    <source>
        <dbReference type="ARBA" id="ARBA00008857"/>
    </source>
</evidence>
<feature type="domain" description="Core-binding (CB)" evidence="8">
    <location>
        <begin position="86"/>
        <end position="172"/>
    </location>
</feature>
<dbReference type="Pfam" id="PF00589">
    <property type="entry name" value="Phage_integrase"/>
    <property type="match status" value="1"/>
</dbReference>
<dbReference type="SUPFAM" id="SSF56349">
    <property type="entry name" value="DNA breaking-rejoining enzymes"/>
    <property type="match status" value="1"/>
</dbReference>
<dbReference type="Proteomes" id="UP000031599">
    <property type="component" value="Unassembled WGS sequence"/>
</dbReference>
<reference evidence="9 10" key="1">
    <citation type="submission" date="2014-12" db="EMBL/GenBank/DDBJ databases">
        <title>Genome assembly of Enhygromyxa salina DSM 15201.</title>
        <authorList>
            <person name="Sharma G."/>
            <person name="Subramanian S."/>
        </authorList>
    </citation>
    <scope>NUCLEOTIDE SEQUENCE [LARGE SCALE GENOMIC DNA]</scope>
    <source>
        <strain evidence="9 10">DSM 15201</strain>
    </source>
</reference>
<feature type="region of interest" description="Disordered" evidence="6">
    <location>
        <begin position="244"/>
        <end position="271"/>
    </location>
</feature>
<protein>
    <submittedName>
        <fullName evidence="9">XerC/D integrase-recombinase protein</fullName>
    </submittedName>
</protein>
<keyword evidence="3 5" id="KW-0238">DNA-binding</keyword>
<dbReference type="InterPro" id="IPR011010">
    <property type="entry name" value="DNA_brk_join_enz"/>
</dbReference>
<dbReference type="EMBL" id="JMCC02000075">
    <property type="protein sequence ID" value="KIG14343.1"/>
    <property type="molecule type" value="Genomic_DNA"/>
</dbReference>
<dbReference type="Gene3D" id="1.10.443.10">
    <property type="entry name" value="Intergrase catalytic core"/>
    <property type="match status" value="1"/>
</dbReference>
<feature type="region of interest" description="Disordered" evidence="6">
    <location>
        <begin position="58"/>
        <end position="80"/>
    </location>
</feature>
<evidence type="ECO:0000256" key="2">
    <source>
        <dbReference type="ARBA" id="ARBA00022908"/>
    </source>
</evidence>
<organism evidence="9 10">
    <name type="scientific">Enhygromyxa salina</name>
    <dbReference type="NCBI Taxonomy" id="215803"/>
    <lineage>
        <taxon>Bacteria</taxon>
        <taxon>Pseudomonadati</taxon>
        <taxon>Myxococcota</taxon>
        <taxon>Polyangia</taxon>
        <taxon>Nannocystales</taxon>
        <taxon>Nannocystaceae</taxon>
        <taxon>Enhygromyxa</taxon>
    </lineage>
</organism>
<feature type="domain" description="Tyr recombinase" evidence="7">
    <location>
        <begin position="192"/>
        <end position="378"/>
    </location>
</feature>
<dbReference type="PANTHER" id="PTHR30349">
    <property type="entry name" value="PHAGE INTEGRASE-RELATED"/>
    <property type="match status" value="1"/>
</dbReference>
<evidence type="ECO:0000313" key="10">
    <source>
        <dbReference type="Proteomes" id="UP000031599"/>
    </source>
</evidence>
<dbReference type="GO" id="GO:0006310">
    <property type="term" value="P:DNA recombination"/>
    <property type="evidence" value="ECO:0007669"/>
    <property type="project" value="UniProtKB-KW"/>
</dbReference>
<dbReference type="InterPro" id="IPR010998">
    <property type="entry name" value="Integrase_recombinase_N"/>
</dbReference>
<evidence type="ECO:0000256" key="4">
    <source>
        <dbReference type="ARBA" id="ARBA00023172"/>
    </source>
</evidence>
<dbReference type="InterPro" id="IPR044068">
    <property type="entry name" value="CB"/>
</dbReference>